<gene>
    <name evidence="2" type="ORF">SARC_02902</name>
</gene>
<sequence>MAAVLIELVTMVVQAGDLYLLQNPIHHFDIMDKTDYLRAIACGVVIFSCLVPPLTGLYGSWAGMLHMLSVSLYLSANIIYHLEYIKRYGGDLADPTFYSVVVVTSALLCALIFLEGGVHKKVVVDEKLKAKKVE</sequence>
<proteinExistence type="predicted"/>
<protein>
    <submittedName>
        <fullName evidence="2">Uncharacterized protein</fullName>
    </submittedName>
</protein>
<dbReference type="Proteomes" id="UP000054560">
    <property type="component" value="Unassembled WGS sequence"/>
</dbReference>
<dbReference type="AlphaFoldDB" id="A0A0L0G7J5"/>
<keyword evidence="3" id="KW-1185">Reference proteome</keyword>
<dbReference type="GeneID" id="25903406"/>
<dbReference type="EMBL" id="KQ241733">
    <property type="protein sequence ID" value="KNC84894.1"/>
    <property type="molecule type" value="Genomic_DNA"/>
</dbReference>
<evidence type="ECO:0000313" key="3">
    <source>
        <dbReference type="Proteomes" id="UP000054560"/>
    </source>
</evidence>
<name>A0A0L0G7J5_9EUKA</name>
<keyword evidence="1" id="KW-1133">Transmembrane helix</keyword>
<accession>A0A0L0G7J5</accession>
<evidence type="ECO:0000256" key="1">
    <source>
        <dbReference type="SAM" id="Phobius"/>
    </source>
</evidence>
<feature type="transmembrane region" description="Helical" evidence="1">
    <location>
        <begin position="92"/>
        <end position="114"/>
    </location>
</feature>
<organism evidence="2 3">
    <name type="scientific">Sphaeroforma arctica JP610</name>
    <dbReference type="NCBI Taxonomy" id="667725"/>
    <lineage>
        <taxon>Eukaryota</taxon>
        <taxon>Ichthyosporea</taxon>
        <taxon>Ichthyophonida</taxon>
        <taxon>Sphaeroforma</taxon>
    </lineage>
</organism>
<dbReference type="RefSeq" id="XP_014158796.1">
    <property type="nucleotide sequence ID" value="XM_014303321.1"/>
</dbReference>
<evidence type="ECO:0000313" key="2">
    <source>
        <dbReference type="EMBL" id="KNC84894.1"/>
    </source>
</evidence>
<reference evidence="2 3" key="1">
    <citation type="submission" date="2011-02" db="EMBL/GenBank/DDBJ databases">
        <title>The Genome Sequence of Sphaeroforma arctica JP610.</title>
        <authorList>
            <consortium name="The Broad Institute Genome Sequencing Platform"/>
            <person name="Russ C."/>
            <person name="Cuomo C."/>
            <person name="Young S.K."/>
            <person name="Zeng Q."/>
            <person name="Gargeya S."/>
            <person name="Alvarado L."/>
            <person name="Berlin A."/>
            <person name="Chapman S.B."/>
            <person name="Chen Z."/>
            <person name="Freedman E."/>
            <person name="Gellesch M."/>
            <person name="Goldberg J."/>
            <person name="Griggs A."/>
            <person name="Gujja S."/>
            <person name="Heilman E."/>
            <person name="Heiman D."/>
            <person name="Howarth C."/>
            <person name="Mehta T."/>
            <person name="Neiman D."/>
            <person name="Pearson M."/>
            <person name="Roberts A."/>
            <person name="Saif S."/>
            <person name="Shea T."/>
            <person name="Shenoy N."/>
            <person name="Sisk P."/>
            <person name="Stolte C."/>
            <person name="Sykes S."/>
            <person name="White J."/>
            <person name="Yandava C."/>
            <person name="Burger G."/>
            <person name="Gray M.W."/>
            <person name="Holland P.W.H."/>
            <person name="King N."/>
            <person name="Lang F.B.F."/>
            <person name="Roger A.J."/>
            <person name="Ruiz-Trillo I."/>
            <person name="Haas B."/>
            <person name="Nusbaum C."/>
            <person name="Birren B."/>
        </authorList>
    </citation>
    <scope>NUCLEOTIDE SEQUENCE [LARGE SCALE GENOMIC DNA]</scope>
    <source>
        <strain evidence="2 3">JP610</strain>
    </source>
</reference>
<feature type="transmembrane region" description="Helical" evidence="1">
    <location>
        <begin position="36"/>
        <end position="55"/>
    </location>
</feature>
<keyword evidence="1" id="KW-0472">Membrane</keyword>
<keyword evidence="1" id="KW-0812">Transmembrane</keyword>